<dbReference type="Proteomes" id="UP000320766">
    <property type="component" value="Unassembled WGS sequence"/>
</dbReference>
<evidence type="ECO:0000313" key="1">
    <source>
        <dbReference type="EMBL" id="RZN73560.1"/>
    </source>
</evidence>
<name>A0A520KYV7_9EURY</name>
<accession>A0A520KYV7</accession>
<reference evidence="1 2" key="1">
    <citation type="journal article" date="2019" name="Nat. Microbiol.">
        <title>Wide diversity of methane and short-chain alkane metabolisms in uncultured archaea.</title>
        <authorList>
            <person name="Borrel G."/>
            <person name="Adam P.S."/>
            <person name="McKay L.J."/>
            <person name="Chen L.X."/>
            <person name="Sierra-Garcia I.N."/>
            <person name="Sieber C.M."/>
            <person name="Letourneur Q."/>
            <person name="Ghozlane A."/>
            <person name="Andersen G.L."/>
            <person name="Li W.J."/>
            <person name="Hallam S.J."/>
            <person name="Muyzer G."/>
            <person name="de Oliveira V.M."/>
            <person name="Inskeep W.P."/>
            <person name="Banfield J.F."/>
            <person name="Gribaldo S."/>
        </authorList>
    </citation>
    <scope>NUCLEOTIDE SEQUENCE [LARGE SCALE GENOMIC DNA]</scope>
    <source>
        <strain evidence="1">NM1b</strain>
    </source>
</reference>
<protein>
    <recommendedName>
        <fullName evidence="3">Endonuclease V</fullName>
    </recommendedName>
</protein>
<organism evidence="1 2">
    <name type="scientific">Candidatus Methanolliviera hydrocarbonicum</name>
    <dbReference type="NCBI Taxonomy" id="2491085"/>
    <lineage>
        <taxon>Archaea</taxon>
        <taxon>Methanobacteriati</taxon>
        <taxon>Methanobacteriota</taxon>
        <taxon>Candidatus Methanoliparia</taxon>
        <taxon>Candidatus Methanoliparales</taxon>
        <taxon>Candidatus Methanollivieraceae</taxon>
        <taxon>Candidatus Methanolliviera</taxon>
    </lineage>
</organism>
<proteinExistence type="predicted"/>
<dbReference type="AlphaFoldDB" id="A0A520KYV7"/>
<sequence length="59" mass="6757">MGYAYKSKKVAKPIYITPGNLISVDSAFFVVKHFIRGYKLPEPVREAHIFASEMKDRNP</sequence>
<dbReference type="GO" id="GO:0006281">
    <property type="term" value="P:DNA repair"/>
    <property type="evidence" value="ECO:0007669"/>
    <property type="project" value="InterPro"/>
</dbReference>
<dbReference type="EMBL" id="RXIL01000008">
    <property type="protein sequence ID" value="RZN73560.1"/>
    <property type="molecule type" value="Genomic_DNA"/>
</dbReference>
<dbReference type="InterPro" id="IPR007581">
    <property type="entry name" value="Endonuclease-V"/>
</dbReference>
<dbReference type="Pfam" id="PF04493">
    <property type="entry name" value="Endonuclease_5"/>
    <property type="match status" value="1"/>
</dbReference>
<evidence type="ECO:0000313" key="2">
    <source>
        <dbReference type="Proteomes" id="UP000320766"/>
    </source>
</evidence>
<evidence type="ECO:0008006" key="3">
    <source>
        <dbReference type="Google" id="ProtNLM"/>
    </source>
</evidence>
<dbReference type="GO" id="GO:0004519">
    <property type="term" value="F:endonuclease activity"/>
    <property type="evidence" value="ECO:0007669"/>
    <property type="project" value="InterPro"/>
</dbReference>
<gene>
    <name evidence="1" type="ORF">EF807_00555</name>
</gene>
<dbReference type="Gene3D" id="3.30.2170.10">
    <property type="entry name" value="archaeoglobus fulgidus dsm 4304 superfamily"/>
    <property type="match status" value="1"/>
</dbReference>
<comment type="caution">
    <text evidence="1">The sequence shown here is derived from an EMBL/GenBank/DDBJ whole genome shotgun (WGS) entry which is preliminary data.</text>
</comment>